<dbReference type="AlphaFoldDB" id="A0A1H3W061"/>
<reference evidence="1 2" key="1">
    <citation type="submission" date="2016-10" db="EMBL/GenBank/DDBJ databases">
        <authorList>
            <person name="de Groot N.N."/>
        </authorList>
    </citation>
    <scope>NUCLEOTIDE SEQUENCE [LARGE SCALE GENOMIC DNA]</scope>
    <source>
        <strain evidence="1 2">DSM 7343</strain>
    </source>
</reference>
<proteinExistence type="predicted"/>
<keyword evidence="2" id="KW-1185">Reference proteome</keyword>
<dbReference type="OrthoDB" id="5405861at2"/>
<dbReference type="EMBL" id="FNQN01000001">
    <property type="protein sequence ID" value="SDZ80525.1"/>
    <property type="molecule type" value="Genomic_DNA"/>
</dbReference>
<accession>A0A1H3W061</accession>
<protein>
    <recommendedName>
        <fullName evidence="3">Restriction alleviation protein Lar</fullName>
    </recommendedName>
</protein>
<dbReference type="Proteomes" id="UP000199409">
    <property type="component" value="Unassembled WGS sequence"/>
</dbReference>
<evidence type="ECO:0000313" key="2">
    <source>
        <dbReference type="Proteomes" id="UP000199409"/>
    </source>
</evidence>
<sequence>MENLNVKQPAPCRCGGQVKVFGPCSYAPRSNWGIYCNNDDCEYMATGDSLEEAIENWNLALEPIHA</sequence>
<evidence type="ECO:0008006" key="3">
    <source>
        <dbReference type="Google" id="ProtNLM"/>
    </source>
</evidence>
<name>A0A1H3W061_9BACT</name>
<gene>
    <name evidence="1" type="ORF">SAMN05660420_00400</name>
</gene>
<evidence type="ECO:0000313" key="1">
    <source>
        <dbReference type="EMBL" id="SDZ80525.1"/>
    </source>
</evidence>
<dbReference type="RefSeq" id="WP_092344253.1">
    <property type="nucleotide sequence ID" value="NZ_FNQN01000001.1"/>
</dbReference>
<organism evidence="1 2">
    <name type="scientific">Desulfuromusa kysingii</name>
    <dbReference type="NCBI Taxonomy" id="37625"/>
    <lineage>
        <taxon>Bacteria</taxon>
        <taxon>Pseudomonadati</taxon>
        <taxon>Thermodesulfobacteriota</taxon>
        <taxon>Desulfuromonadia</taxon>
        <taxon>Desulfuromonadales</taxon>
        <taxon>Geopsychrobacteraceae</taxon>
        <taxon>Desulfuromusa</taxon>
    </lineage>
</organism>